<accession>A0A1G5VM83</accession>
<evidence type="ECO:0000256" key="1">
    <source>
        <dbReference type="SAM" id="Phobius"/>
    </source>
</evidence>
<feature type="transmembrane region" description="Helical" evidence="1">
    <location>
        <begin position="186"/>
        <end position="209"/>
    </location>
</feature>
<gene>
    <name evidence="2" type="ORF">SAMN02910315_00749</name>
</gene>
<organism evidence="2 3">
    <name type="scientific">Methanobrevibacter millerae</name>
    <dbReference type="NCBI Taxonomy" id="230361"/>
    <lineage>
        <taxon>Archaea</taxon>
        <taxon>Methanobacteriati</taxon>
        <taxon>Methanobacteriota</taxon>
        <taxon>Methanomada group</taxon>
        <taxon>Methanobacteria</taxon>
        <taxon>Methanobacteriales</taxon>
        <taxon>Methanobacteriaceae</taxon>
        <taxon>Methanobrevibacter</taxon>
    </lineage>
</organism>
<keyword evidence="3" id="KW-1185">Reference proteome</keyword>
<dbReference type="EMBL" id="FMXB01000004">
    <property type="protein sequence ID" value="SDA46982.1"/>
    <property type="molecule type" value="Genomic_DNA"/>
</dbReference>
<keyword evidence="1" id="KW-0472">Membrane</keyword>
<proteinExistence type="predicted"/>
<dbReference type="InterPro" id="IPR025098">
    <property type="entry name" value="DUF4013"/>
</dbReference>
<dbReference type="OrthoDB" id="77843at2157"/>
<sequence length="253" mass="29336">MTLEIIKEMWEYTTYNKLFLVLITVLFFLFCMFMEAFDEMKIPFALYLSMIPYIFISGYGMAITKDVLNGGKRLPKILIKDVVVLGIKSSFVFIVYISFQLLLFTFVSSLFGFPVVDVDDLVMDFFETVPLLFNHDFVATVIFLIIDFIVFYITMFFIEMGLARLADTGSIIEAFNLKRIKETIDVIGWGVYAKHYTVIILLLAFFSLMIDIDLPIFGLDYILKVFLGLLLFTTQYWGIGAVYRIFKKKQSDN</sequence>
<feature type="transmembrane region" description="Helical" evidence="1">
    <location>
        <begin position="18"/>
        <end position="36"/>
    </location>
</feature>
<feature type="transmembrane region" description="Helical" evidence="1">
    <location>
        <begin position="221"/>
        <end position="246"/>
    </location>
</feature>
<dbReference type="AlphaFoldDB" id="A0A1G5VM83"/>
<feature type="transmembrane region" description="Helical" evidence="1">
    <location>
        <begin position="42"/>
        <end position="62"/>
    </location>
</feature>
<dbReference type="RefSeq" id="WP_149731362.1">
    <property type="nucleotide sequence ID" value="NZ_FMXB01000004.1"/>
</dbReference>
<evidence type="ECO:0000313" key="2">
    <source>
        <dbReference type="EMBL" id="SDA46982.1"/>
    </source>
</evidence>
<reference evidence="2 3" key="1">
    <citation type="submission" date="2016-10" db="EMBL/GenBank/DDBJ databases">
        <authorList>
            <person name="Varghese N."/>
            <person name="Submissions S."/>
        </authorList>
    </citation>
    <scope>NUCLEOTIDE SEQUENCE [LARGE SCALE GENOMIC DNA]</scope>
    <source>
        <strain evidence="2 3">DSM 16643</strain>
    </source>
</reference>
<evidence type="ECO:0008006" key="4">
    <source>
        <dbReference type="Google" id="ProtNLM"/>
    </source>
</evidence>
<dbReference type="Pfam" id="PF13197">
    <property type="entry name" value="DUF4013"/>
    <property type="match status" value="1"/>
</dbReference>
<keyword evidence="1" id="KW-0812">Transmembrane</keyword>
<feature type="transmembrane region" description="Helical" evidence="1">
    <location>
        <begin position="82"/>
        <end position="107"/>
    </location>
</feature>
<evidence type="ECO:0000313" key="3">
    <source>
        <dbReference type="Proteomes" id="UP000323439"/>
    </source>
</evidence>
<keyword evidence="1" id="KW-1133">Transmembrane helix</keyword>
<feature type="transmembrane region" description="Helical" evidence="1">
    <location>
        <begin position="137"/>
        <end position="158"/>
    </location>
</feature>
<protein>
    <recommendedName>
        <fullName evidence="4">DUF4013 domain-containing protein</fullName>
    </recommendedName>
</protein>
<dbReference type="Proteomes" id="UP000323439">
    <property type="component" value="Unassembled WGS sequence"/>
</dbReference>
<name>A0A1G5VM83_9EURY</name>